<dbReference type="InterPro" id="IPR000524">
    <property type="entry name" value="Tscrpt_reg_HTH_GntR"/>
</dbReference>
<evidence type="ECO:0000256" key="2">
    <source>
        <dbReference type="ARBA" id="ARBA00023125"/>
    </source>
</evidence>
<evidence type="ECO:0000259" key="4">
    <source>
        <dbReference type="PROSITE" id="PS50949"/>
    </source>
</evidence>
<keyword evidence="2" id="KW-0238">DNA-binding</keyword>
<dbReference type="AlphaFoldDB" id="F9Y801"/>
<dbReference type="InterPro" id="IPR036388">
    <property type="entry name" value="WH-like_DNA-bd_sf"/>
</dbReference>
<dbReference type="eggNOG" id="COG1802">
    <property type="taxonomic scope" value="Bacteria"/>
</dbReference>
<dbReference type="EMBL" id="CP002018">
    <property type="protein sequence ID" value="AEM41127.1"/>
    <property type="molecule type" value="Genomic_DNA"/>
</dbReference>
<sequence>MSNDDNQDTGAKKSQTMQAVVLNRLRDGLIEGALIPGQVISIRKFAAMFGTSPMPVRDALSQLVAANALQELPNRSVCVPVLSRERIEELFAVRAMLECRAARQACARATPELVATLRELHSHVDGIAMKQSATKHAVLRRNRKFHFTLYAGAQSEILMPLIESLWLQCGPTLFMTLETANATRAHDAHLQIINGMAARDPDMVASALEREIRETGETLLAGYDDLMSFGPLSFAMKAEDPLRL</sequence>
<dbReference type="SMART" id="SM00345">
    <property type="entry name" value="HTH_GNTR"/>
    <property type="match status" value="1"/>
</dbReference>
<evidence type="ECO:0000313" key="5">
    <source>
        <dbReference type="EMBL" id="AEM41127.1"/>
    </source>
</evidence>
<dbReference type="Gene3D" id="1.20.120.530">
    <property type="entry name" value="GntR ligand-binding domain-like"/>
    <property type="match status" value="1"/>
</dbReference>
<protein>
    <submittedName>
        <fullName evidence="5">GntR family transcriptional regulator</fullName>
    </submittedName>
</protein>
<dbReference type="SUPFAM" id="SSF48008">
    <property type="entry name" value="GntR ligand-binding domain-like"/>
    <property type="match status" value="1"/>
</dbReference>
<dbReference type="InterPro" id="IPR008920">
    <property type="entry name" value="TF_FadR/GntR_C"/>
</dbReference>
<dbReference type="RefSeq" id="WP_013384591.1">
    <property type="nucleotide sequence ID" value="NC_017384.1"/>
</dbReference>
<dbReference type="KEGG" id="kvl:KVU_1288"/>
<accession>F9Y801</accession>
<dbReference type="PANTHER" id="PTHR43537:SF39">
    <property type="entry name" value="HTH-TYPE TRANSCRIPTIONAL REGULATOR MCBR"/>
    <property type="match status" value="1"/>
</dbReference>
<organism evidence="5 6">
    <name type="scientific">Ketogulonicigenium vulgare (strain WSH-001)</name>
    <dbReference type="NCBI Taxonomy" id="759362"/>
    <lineage>
        <taxon>Bacteria</taxon>
        <taxon>Pseudomonadati</taxon>
        <taxon>Pseudomonadota</taxon>
        <taxon>Alphaproteobacteria</taxon>
        <taxon>Rhodobacterales</taxon>
        <taxon>Roseobacteraceae</taxon>
        <taxon>Ketogulonicigenium</taxon>
    </lineage>
</organism>
<keyword evidence="6" id="KW-1185">Reference proteome</keyword>
<evidence type="ECO:0000313" key="6">
    <source>
        <dbReference type="Proteomes" id="UP000000692"/>
    </source>
</evidence>
<dbReference type="Pfam" id="PF00392">
    <property type="entry name" value="GntR"/>
    <property type="match status" value="1"/>
</dbReference>
<dbReference type="GO" id="GO:0003700">
    <property type="term" value="F:DNA-binding transcription factor activity"/>
    <property type="evidence" value="ECO:0007669"/>
    <property type="project" value="InterPro"/>
</dbReference>
<evidence type="ECO:0000256" key="1">
    <source>
        <dbReference type="ARBA" id="ARBA00023015"/>
    </source>
</evidence>
<dbReference type="InterPro" id="IPR036390">
    <property type="entry name" value="WH_DNA-bd_sf"/>
</dbReference>
<keyword evidence="3" id="KW-0804">Transcription</keyword>
<dbReference type="Proteomes" id="UP000000692">
    <property type="component" value="Chromosome"/>
</dbReference>
<dbReference type="SUPFAM" id="SSF46785">
    <property type="entry name" value="Winged helix' DNA-binding domain"/>
    <property type="match status" value="1"/>
</dbReference>
<dbReference type="OrthoDB" id="9815654at2"/>
<proteinExistence type="predicted"/>
<dbReference type="HOGENOM" id="CLU_017584_5_4_5"/>
<dbReference type="SMART" id="SM00895">
    <property type="entry name" value="FCD"/>
    <property type="match status" value="1"/>
</dbReference>
<evidence type="ECO:0000256" key="3">
    <source>
        <dbReference type="ARBA" id="ARBA00023163"/>
    </source>
</evidence>
<name>F9Y801_KETVW</name>
<dbReference type="Gene3D" id="1.10.10.10">
    <property type="entry name" value="Winged helix-like DNA-binding domain superfamily/Winged helix DNA-binding domain"/>
    <property type="match status" value="1"/>
</dbReference>
<reference evidence="5 6" key="1">
    <citation type="journal article" date="2011" name="J. Bacteriol.">
        <title>Complete genome sequence of the industrial strain Ketogulonicigenium vulgare WSH-001.</title>
        <authorList>
            <person name="Liu L."/>
            <person name="Li Y."/>
            <person name="Zhang J."/>
            <person name="Zhou Z."/>
            <person name="Liu J."/>
            <person name="Li X."/>
            <person name="Zhou J."/>
            <person name="Du G."/>
            <person name="Wang L."/>
            <person name="Chen J."/>
        </authorList>
    </citation>
    <scope>NUCLEOTIDE SEQUENCE [LARGE SCALE GENOMIC DNA]</scope>
    <source>
        <strain evidence="5 6">WSH-001</strain>
    </source>
</reference>
<keyword evidence="1" id="KW-0805">Transcription regulation</keyword>
<dbReference type="InterPro" id="IPR011711">
    <property type="entry name" value="GntR_C"/>
</dbReference>
<feature type="domain" description="HTH gntR-type" evidence="4">
    <location>
        <begin position="15"/>
        <end position="82"/>
    </location>
</feature>
<dbReference type="Pfam" id="PF07729">
    <property type="entry name" value="FCD"/>
    <property type="match status" value="1"/>
</dbReference>
<dbReference type="PATRIC" id="fig|759362.5.peg.1324"/>
<gene>
    <name evidence="5" type="ordered locus">KVU_1288</name>
</gene>
<dbReference type="PROSITE" id="PS50949">
    <property type="entry name" value="HTH_GNTR"/>
    <property type="match status" value="1"/>
</dbReference>
<dbReference type="GO" id="GO:0003677">
    <property type="term" value="F:DNA binding"/>
    <property type="evidence" value="ECO:0007669"/>
    <property type="project" value="UniProtKB-KW"/>
</dbReference>
<dbReference type="PANTHER" id="PTHR43537">
    <property type="entry name" value="TRANSCRIPTIONAL REGULATOR, GNTR FAMILY"/>
    <property type="match status" value="1"/>
</dbReference>